<keyword evidence="1" id="KW-0472">Membrane</keyword>
<feature type="transmembrane region" description="Helical" evidence="1">
    <location>
        <begin position="12"/>
        <end position="31"/>
    </location>
</feature>
<evidence type="ECO:0000313" key="3">
    <source>
        <dbReference type="Proteomes" id="UP000177610"/>
    </source>
</evidence>
<reference evidence="2 3" key="1">
    <citation type="journal article" date="2016" name="Nat. Commun.">
        <title>Thousands of microbial genomes shed light on interconnected biogeochemical processes in an aquifer system.</title>
        <authorList>
            <person name="Anantharaman K."/>
            <person name="Brown C.T."/>
            <person name="Hug L.A."/>
            <person name="Sharon I."/>
            <person name="Castelle C.J."/>
            <person name="Probst A.J."/>
            <person name="Thomas B.C."/>
            <person name="Singh A."/>
            <person name="Wilkins M.J."/>
            <person name="Karaoz U."/>
            <person name="Brodie E.L."/>
            <person name="Williams K.H."/>
            <person name="Hubbard S.S."/>
            <person name="Banfield J.F."/>
        </authorList>
    </citation>
    <scope>NUCLEOTIDE SEQUENCE [LARGE SCALE GENOMIC DNA]</scope>
</reference>
<keyword evidence="1" id="KW-0812">Transmembrane</keyword>
<accession>A0A1F5N845</accession>
<sequence>MIIKEFIKTHQQAIVLTIGYVLVASLGFGLGQFTTNKTEAPEIKVEQAFTPTNYTPTVSGTQQICDGKIKGSKSMIYHLPGGAFYDKTTSPIRCFDTEAEAKSAGFRKSSR</sequence>
<dbReference type="Proteomes" id="UP000177610">
    <property type="component" value="Unassembled WGS sequence"/>
</dbReference>
<comment type="caution">
    <text evidence="2">The sequence shown here is derived from an EMBL/GenBank/DDBJ whole genome shotgun (WGS) entry which is preliminary data.</text>
</comment>
<evidence type="ECO:0000313" key="2">
    <source>
        <dbReference type="EMBL" id="OGE73861.1"/>
    </source>
</evidence>
<dbReference type="STRING" id="1817821.A2717_04485"/>
<organism evidence="2 3">
    <name type="scientific">Candidatus Doudnabacteria bacterium RIFCSPHIGHO2_01_FULL_41_86</name>
    <dbReference type="NCBI Taxonomy" id="1817821"/>
    <lineage>
        <taxon>Bacteria</taxon>
        <taxon>Candidatus Doudnaibacteriota</taxon>
    </lineage>
</organism>
<evidence type="ECO:0000256" key="1">
    <source>
        <dbReference type="SAM" id="Phobius"/>
    </source>
</evidence>
<protein>
    <recommendedName>
        <fullName evidence="4">Ada DNA repair metal-binding domain-containing protein</fullName>
    </recommendedName>
</protein>
<keyword evidence="1" id="KW-1133">Transmembrane helix</keyword>
<evidence type="ECO:0008006" key="4">
    <source>
        <dbReference type="Google" id="ProtNLM"/>
    </source>
</evidence>
<dbReference type="EMBL" id="MFEH01000004">
    <property type="protein sequence ID" value="OGE73861.1"/>
    <property type="molecule type" value="Genomic_DNA"/>
</dbReference>
<dbReference type="AlphaFoldDB" id="A0A1F5N845"/>
<gene>
    <name evidence="2" type="ORF">A2717_04485</name>
</gene>
<proteinExistence type="predicted"/>
<name>A0A1F5N845_9BACT</name>